<evidence type="ECO:0000313" key="2">
    <source>
        <dbReference type="EMBL" id="ODR37579.1"/>
    </source>
</evidence>
<name>A0A1E3U615_9FIRM</name>
<dbReference type="EMBL" id="MCGH01000003">
    <property type="protein sequence ID" value="ODM04105.1"/>
    <property type="molecule type" value="Genomic_DNA"/>
</dbReference>
<evidence type="ECO:0000313" key="5">
    <source>
        <dbReference type="Proteomes" id="UP000094271"/>
    </source>
</evidence>
<reference evidence="1 4" key="1">
    <citation type="submission" date="2016-07" db="EMBL/GenBank/DDBJ databases">
        <title>Characterization of isolates of Eisenbergiella tayi derived from blood cultures, using whole genome sequencing.</title>
        <authorList>
            <person name="Burdz T."/>
            <person name="Wiebe D."/>
            <person name="Huynh C."/>
            <person name="Bernard K."/>
        </authorList>
    </citation>
    <scope>NUCLEOTIDE SEQUENCE [LARGE SCALE GENOMIC DNA]</scope>
    <source>
        <strain evidence="1 4">NML 110608</strain>
    </source>
</reference>
<reference evidence="2 5" key="3">
    <citation type="submission" date="2016-08" db="EMBL/GenBank/DDBJ databases">
        <authorList>
            <person name="Seilhamer J.J."/>
        </authorList>
    </citation>
    <scope>NUCLEOTIDE SEQUENCE [LARGE SCALE GENOMIC DNA]</scope>
    <source>
        <strain evidence="2 5">NML150140-1</strain>
    </source>
</reference>
<reference evidence="3 6" key="2">
    <citation type="submission" date="2016-08" db="EMBL/GenBank/DDBJ databases">
        <title>Characterization of Isolates of Eisenbergiella tayi Derived from Blood Cultures, Using Whole Genome Sequencing.</title>
        <authorList>
            <person name="Bernier A.-M."/>
            <person name="Burdz T."/>
            <person name="Wiebe D."/>
            <person name="Bernard K."/>
        </authorList>
    </citation>
    <scope>NUCLEOTIDE SEQUENCE [LARGE SCALE GENOMIC DNA]</scope>
    <source>
        <strain evidence="3 6">NML120146</strain>
    </source>
</reference>
<comment type="caution">
    <text evidence="2">The sequence shown here is derived from an EMBL/GenBank/DDBJ whole genome shotgun (WGS) entry which is preliminary data.</text>
</comment>
<sequence>MGRMVEDAEALFNFANSYEECMNNIEAISGRIQEDLNMAECYLMDEPSKKNIALVKEKIEMIRLVAATGQSLVDATRARATLIEGFLREHS</sequence>
<evidence type="ECO:0000313" key="1">
    <source>
        <dbReference type="EMBL" id="ODM04105.1"/>
    </source>
</evidence>
<dbReference type="Proteomes" id="UP000094067">
    <property type="component" value="Unassembled WGS sequence"/>
</dbReference>
<dbReference type="EMBL" id="MEHA01000049">
    <property type="protein sequence ID" value="ODR37579.1"/>
    <property type="molecule type" value="Genomic_DNA"/>
</dbReference>
<organism evidence="2 5">
    <name type="scientific">Eisenbergiella tayi</name>
    <dbReference type="NCBI Taxonomy" id="1432052"/>
    <lineage>
        <taxon>Bacteria</taxon>
        <taxon>Bacillati</taxon>
        <taxon>Bacillota</taxon>
        <taxon>Clostridia</taxon>
        <taxon>Lachnospirales</taxon>
        <taxon>Lachnospiraceae</taxon>
        <taxon>Eisenbergiella</taxon>
    </lineage>
</organism>
<gene>
    <name evidence="2" type="ORF">BEI59_34990</name>
    <name evidence="1" type="ORF">BEI61_04909</name>
    <name evidence="3" type="ORF">BEI63_24370</name>
</gene>
<dbReference type="Proteomes" id="UP000094271">
    <property type="component" value="Unassembled WGS sequence"/>
</dbReference>
<evidence type="ECO:0000313" key="3">
    <source>
        <dbReference type="EMBL" id="ODR49533.1"/>
    </source>
</evidence>
<dbReference type="Proteomes" id="UP000094869">
    <property type="component" value="Unassembled WGS sequence"/>
</dbReference>
<dbReference type="EMBL" id="MEHD01000037">
    <property type="protein sequence ID" value="ODR49533.1"/>
    <property type="molecule type" value="Genomic_DNA"/>
</dbReference>
<accession>A0A1E3U615</accession>
<dbReference type="AlphaFoldDB" id="A0A1E3U615"/>
<proteinExistence type="predicted"/>
<protein>
    <submittedName>
        <fullName evidence="2">Uncharacterized protein</fullName>
    </submittedName>
</protein>
<dbReference type="RefSeq" id="WP_069154345.1">
    <property type="nucleotide sequence ID" value="NZ_JAQCZP010000059.1"/>
</dbReference>
<keyword evidence="6" id="KW-1185">Reference proteome</keyword>
<evidence type="ECO:0000313" key="6">
    <source>
        <dbReference type="Proteomes" id="UP000094869"/>
    </source>
</evidence>
<evidence type="ECO:0000313" key="4">
    <source>
        <dbReference type="Proteomes" id="UP000094067"/>
    </source>
</evidence>